<comment type="caution">
    <text evidence="1">The sequence shown here is derived from an EMBL/GenBank/DDBJ whole genome shotgun (WGS) entry which is preliminary data.</text>
</comment>
<dbReference type="AlphaFoldDB" id="X1ANA0"/>
<proteinExistence type="predicted"/>
<dbReference type="EMBL" id="BART01005127">
    <property type="protein sequence ID" value="GAG61366.1"/>
    <property type="molecule type" value="Genomic_DNA"/>
</dbReference>
<sequence length="229" mass="24369">MTYDLANIVESWTIQDFTGVQEIGVIDAIATQGVLTWTATTTGGLRIVADHATSSGDFDNFTLALASKPTVELMPNQVDRDFSVPIWANVDLNAFDAAVDLTLLSVASGTYCTLAITSMPTEIGRTYNLYYDLASIAETWTVQDFTGAQTIGTIAADVTQGVLVFTAETTGGLRLVSAHNDSAGSFDNFSLILSGLANTDYSMRDLLGHAGIRLAPGISVSKYENPILP</sequence>
<reference evidence="1" key="1">
    <citation type="journal article" date="2014" name="Front. Microbiol.">
        <title>High frequency of phylogenetically diverse reductive dehalogenase-homologous genes in deep subseafloor sedimentary metagenomes.</title>
        <authorList>
            <person name="Kawai M."/>
            <person name="Futagami T."/>
            <person name="Toyoda A."/>
            <person name="Takaki Y."/>
            <person name="Nishi S."/>
            <person name="Hori S."/>
            <person name="Arai W."/>
            <person name="Tsubouchi T."/>
            <person name="Morono Y."/>
            <person name="Uchiyama I."/>
            <person name="Ito T."/>
            <person name="Fujiyama A."/>
            <person name="Inagaki F."/>
            <person name="Takami H."/>
        </authorList>
    </citation>
    <scope>NUCLEOTIDE SEQUENCE</scope>
    <source>
        <strain evidence="1">Expedition CK06-06</strain>
    </source>
</reference>
<gene>
    <name evidence="1" type="ORF">S01H4_12194</name>
</gene>
<name>X1ANA0_9ZZZZ</name>
<evidence type="ECO:0000313" key="1">
    <source>
        <dbReference type="EMBL" id="GAG61366.1"/>
    </source>
</evidence>
<accession>X1ANA0</accession>
<organism evidence="1">
    <name type="scientific">marine sediment metagenome</name>
    <dbReference type="NCBI Taxonomy" id="412755"/>
    <lineage>
        <taxon>unclassified sequences</taxon>
        <taxon>metagenomes</taxon>
        <taxon>ecological metagenomes</taxon>
    </lineage>
</organism>
<protein>
    <submittedName>
        <fullName evidence="1">Uncharacterized protein</fullName>
    </submittedName>
</protein>